<dbReference type="Proteomes" id="UP000325579">
    <property type="component" value="Unassembled WGS sequence"/>
</dbReference>
<proteinExistence type="predicted"/>
<accession>A0A5N7D7Y7</accession>
<keyword evidence="1" id="KW-1133">Transmembrane helix</keyword>
<dbReference type="GeneID" id="43672325"/>
<gene>
    <name evidence="2" type="ORF">BDV37DRAFT_285043</name>
</gene>
<feature type="transmembrane region" description="Helical" evidence="1">
    <location>
        <begin position="226"/>
        <end position="244"/>
    </location>
</feature>
<sequence>MQQEHENQVDIPPRAFENVPLGDIANNDMPPVAQPEVSSGRLVRIRRKCAIAARTCQACMHFLMAQLYNGMTQALAAILQRTKSLLGSLLNILSNKIRILKAPIQAVVRKMSHLASLVFDYLRNHFMEVLGTVVAISFGAAMLYYAKRTDDFQTGLNSMLETYCTCTTAAQPICVRFFGYKRYLGCMAIKRPSWYFSECVLESTPKIWASLWAKDSLITIYGRLDLPAVETIIAVMTSYVFLIGGRRYRNLGWILCIFSGILLLAELGGAFNPVFSSSSKAKCIQRVIDEFGNIQGRDNPFYIEWTKKVDISSLSHEGLEHIMVRLDALMYGEGWDDLPKQLLASQRMRTASAVQSVN</sequence>
<keyword evidence="1" id="KW-0472">Membrane</keyword>
<reference evidence="2 3" key="1">
    <citation type="submission" date="2019-04" db="EMBL/GenBank/DDBJ databases">
        <authorList>
            <consortium name="DOE Joint Genome Institute"/>
            <person name="Mondo S."/>
            <person name="Kjaerbolling I."/>
            <person name="Vesth T."/>
            <person name="Frisvad J.C."/>
            <person name="Nybo J.L."/>
            <person name="Theobald S."/>
            <person name="Kildgaard S."/>
            <person name="Isbrandt T."/>
            <person name="Kuo A."/>
            <person name="Sato A."/>
            <person name="Lyhne E.K."/>
            <person name="Kogle M.E."/>
            <person name="Wiebenga A."/>
            <person name="Kun R.S."/>
            <person name="Lubbers R.J."/>
            <person name="Makela M.R."/>
            <person name="Barry K."/>
            <person name="Chovatia M."/>
            <person name="Clum A."/>
            <person name="Daum C."/>
            <person name="Haridas S."/>
            <person name="He G."/>
            <person name="LaButti K."/>
            <person name="Lipzen A."/>
            <person name="Riley R."/>
            <person name="Salamov A."/>
            <person name="Simmons B.A."/>
            <person name="Magnuson J.K."/>
            <person name="Henrissat B."/>
            <person name="Mortensen U.H."/>
            <person name="Larsen T.O."/>
            <person name="Devries R.P."/>
            <person name="Grigoriev I.V."/>
            <person name="Machida M."/>
            <person name="Baker S.E."/>
            <person name="Andersen M.R."/>
            <person name="Cantor M.N."/>
            <person name="Hua S.X."/>
        </authorList>
    </citation>
    <scope>NUCLEOTIDE SEQUENCE [LARGE SCALE GENOMIC DNA]</scope>
    <source>
        <strain evidence="2 3">CBS 119388</strain>
    </source>
</reference>
<feature type="transmembrane region" description="Helical" evidence="1">
    <location>
        <begin position="251"/>
        <end position="271"/>
    </location>
</feature>
<keyword evidence="3" id="KW-1185">Reference proteome</keyword>
<evidence type="ECO:0000256" key="1">
    <source>
        <dbReference type="SAM" id="Phobius"/>
    </source>
</evidence>
<keyword evidence="1" id="KW-0812">Transmembrane</keyword>
<evidence type="ECO:0000313" key="3">
    <source>
        <dbReference type="Proteomes" id="UP000325579"/>
    </source>
</evidence>
<organism evidence="2 3">
    <name type="scientific">Aspergillus pseudonomiae</name>
    <dbReference type="NCBI Taxonomy" id="1506151"/>
    <lineage>
        <taxon>Eukaryota</taxon>
        <taxon>Fungi</taxon>
        <taxon>Dikarya</taxon>
        <taxon>Ascomycota</taxon>
        <taxon>Pezizomycotina</taxon>
        <taxon>Eurotiomycetes</taxon>
        <taxon>Eurotiomycetidae</taxon>
        <taxon>Eurotiales</taxon>
        <taxon>Aspergillaceae</taxon>
        <taxon>Aspergillus</taxon>
        <taxon>Aspergillus subgen. Circumdati</taxon>
    </lineage>
</organism>
<dbReference type="EMBL" id="ML736792">
    <property type="protein sequence ID" value="KAE8402073.1"/>
    <property type="molecule type" value="Genomic_DNA"/>
</dbReference>
<evidence type="ECO:0000313" key="2">
    <source>
        <dbReference type="EMBL" id="KAE8402073.1"/>
    </source>
</evidence>
<protein>
    <submittedName>
        <fullName evidence="2">Uncharacterized protein</fullName>
    </submittedName>
</protein>
<dbReference type="AlphaFoldDB" id="A0A5N7D7Y7"/>
<dbReference type="RefSeq" id="XP_031939392.1">
    <property type="nucleotide sequence ID" value="XM_032087634.1"/>
</dbReference>
<name>A0A5N7D7Y7_9EURO</name>
<feature type="transmembrane region" description="Helical" evidence="1">
    <location>
        <begin position="126"/>
        <end position="146"/>
    </location>
</feature>